<organism evidence="6 7">
    <name type="scientific">Lactuca sativa</name>
    <name type="common">Garden lettuce</name>
    <dbReference type="NCBI Taxonomy" id="4236"/>
    <lineage>
        <taxon>Eukaryota</taxon>
        <taxon>Viridiplantae</taxon>
        <taxon>Streptophyta</taxon>
        <taxon>Embryophyta</taxon>
        <taxon>Tracheophyta</taxon>
        <taxon>Spermatophyta</taxon>
        <taxon>Magnoliopsida</taxon>
        <taxon>eudicotyledons</taxon>
        <taxon>Gunneridae</taxon>
        <taxon>Pentapetalae</taxon>
        <taxon>asterids</taxon>
        <taxon>campanulids</taxon>
        <taxon>Asterales</taxon>
        <taxon>Asteraceae</taxon>
        <taxon>Cichorioideae</taxon>
        <taxon>Cichorieae</taxon>
        <taxon>Lactucinae</taxon>
        <taxon>Lactuca</taxon>
    </lineage>
</organism>
<evidence type="ECO:0000313" key="6">
    <source>
        <dbReference type="EMBL" id="KAJ0198637.1"/>
    </source>
</evidence>
<feature type="domain" description="SWIM-type" evidence="5">
    <location>
        <begin position="17"/>
        <end position="49"/>
    </location>
</feature>
<dbReference type="PROSITE" id="PS50966">
    <property type="entry name" value="ZF_SWIM"/>
    <property type="match status" value="1"/>
</dbReference>
<keyword evidence="3" id="KW-0862">Zinc</keyword>
<evidence type="ECO:0000259" key="5">
    <source>
        <dbReference type="PROSITE" id="PS50966"/>
    </source>
</evidence>
<evidence type="ECO:0000256" key="2">
    <source>
        <dbReference type="ARBA" id="ARBA00022771"/>
    </source>
</evidence>
<keyword evidence="1" id="KW-0479">Metal-binding</keyword>
<evidence type="ECO:0000256" key="3">
    <source>
        <dbReference type="ARBA" id="ARBA00022833"/>
    </source>
</evidence>
<dbReference type="EMBL" id="NBSK02000006">
    <property type="protein sequence ID" value="KAJ0198637.1"/>
    <property type="molecule type" value="Genomic_DNA"/>
</dbReference>
<gene>
    <name evidence="6" type="ORF">LSAT_V11C600325770</name>
</gene>
<dbReference type="Proteomes" id="UP000235145">
    <property type="component" value="Unassembled WGS sequence"/>
</dbReference>
<sequence>MIIVTKLQINDKGGIAQTVHYYQQTCTCGKWKIERFSCSHAIAVCSYRGDNPLSIVNTVYTTVTYRQQYTSSFVPLPHVDYWSESDRKIKADDLTHSVHRCRKRSNQFHNEMNIRHPGESRKFL</sequence>
<accession>A0A9R1V222</accession>
<proteinExistence type="predicted"/>
<dbReference type="SMART" id="SM00575">
    <property type="entry name" value="ZnF_PMZ"/>
    <property type="match status" value="1"/>
</dbReference>
<dbReference type="AlphaFoldDB" id="A0A9R1V222"/>
<dbReference type="GO" id="GO:0008270">
    <property type="term" value="F:zinc ion binding"/>
    <property type="evidence" value="ECO:0007669"/>
    <property type="project" value="UniProtKB-KW"/>
</dbReference>
<comment type="caution">
    <text evidence="6">The sequence shown here is derived from an EMBL/GenBank/DDBJ whole genome shotgun (WGS) entry which is preliminary data.</text>
</comment>
<reference evidence="6 7" key="1">
    <citation type="journal article" date="2017" name="Nat. Commun.">
        <title>Genome assembly with in vitro proximity ligation data and whole-genome triplication in lettuce.</title>
        <authorList>
            <person name="Reyes-Chin-Wo S."/>
            <person name="Wang Z."/>
            <person name="Yang X."/>
            <person name="Kozik A."/>
            <person name="Arikit S."/>
            <person name="Song C."/>
            <person name="Xia L."/>
            <person name="Froenicke L."/>
            <person name="Lavelle D.O."/>
            <person name="Truco M.J."/>
            <person name="Xia R."/>
            <person name="Zhu S."/>
            <person name="Xu C."/>
            <person name="Xu H."/>
            <person name="Xu X."/>
            <person name="Cox K."/>
            <person name="Korf I."/>
            <person name="Meyers B.C."/>
            <person name="Michelmore R.W."/>
        </authorList>
    </citation>
    <scope>NUCLEOTIDE SEQUENCE [LARGE SCALE GENOMIC DNA]</scope>
    <source>
        <strain evidence="7">cv. Salinas</strain>
        <tissue evidence="6">Seedlings</tissue>
    </source>
</reference>
<dbReference type="Pfam" id="PF04434">
    <property type="entry name" value="SWIM"/>
    <property type="match status" value="1"/>
</dbReference>
<dbReference type="InterPro" id="IPR007527">
    <property type="entry name" value="Znf_SWIM"/>
</dbReference>
<keyword evidence="7" id="KW-1185">Reference proteome</keyword>
<protein>
    <recommendedName>
        <fullName evidence="5">SWIM-type domain-containing protein</fullName>
    </recommendedName>
</protein>
<dbReference type="InterPro" id="IPR006564">
    <property type="entry name" value="Znf_PMZ"/>
</dbReference>
<keyword evidence="2 4" id="KW-0863">Zinc-finger</keyword>
<name>A0A9R1V222_LACSA</name>
<evidence type="ECO:0000256" key="4">
    <source>
        <dbReference type="PROSITE-ProRule" id="PRU00325"/>
    </source>
</evidence>
<evidence type="ECO:0000256" key="1">
    <source>
        <dbReference type="ARBA" id="ARBA00022723"/>
    </source>
</evidence>
<evidence type="ECO:0000313" key="7">
    <source>
        <dbReference type="Proteomes" id="UP000235145"/>
    </source>
</evidence>